<dbReference type="EMBL" id="JADEVV010000015">
    <property type="protein sequence ID" value="MBE9253618.1"/>
    <property type="molecule type" value="Genomic_DNA"/>
</dbReference>
<sequence>MLPPAPEPAPILEIPELTYDAQRQALLEEQEKERWLFYLFVQELEGTGDLRKLPTVLHAPSRS</sequence>
<dbReference type="Proteomes" id="UP000658720">
    <property type="component" value="Unassembled WGS sequence"/>
</dbReference>
<gene>
    <name evidence="1" type="ORF">IQ217_07070</name>
</gene>
<proteinExistence type="predicted"/>
<dbReference type="RefSeq" id="WP_194019405.1">
    <property type="nucleotide sequence ID" value="NZ_JADEVV010000015.1"/>
</dbReference>
<keyword evidence="2" id="KW-1185">Reference proteome</keyword>
<reference evidence="1 2" key="1">
    <citation type="submission" date="2020-10" db="EMBL/GenBank/DDBJ databases">
        <authorList>
            <person name="Castelo-Branco R."/>
            <person name="Eusebio N."/>
            <person name="Adriana R."/>
            <person name="Vieira A."/>
            <person name="Brugerolle De Fraissinette N."/>
            <person name="Rezende De Castro R."/>
            <person name="Schneider M.P."/>
            <person name="Vasconcelos V."/>
            <person name="Leao P.N."/>
        </authorList>
    </citation>
    <scope>NUCLEOTIDE SEQUENCE [LARGE SCALE GENOMIC DNA]</scope>
    <source>
        <strain evidence="1 2">LEGE 00031</strain>
    </source>
</reference>
<evidence type="ECO:0000313" key="1">
    <source>
        <dbReference type="EMBL" id="MBE9253618.1"/>
    </source>
</evidence>
<organism evidence="1 2">
    <name type="scientific">Synechocystis salina LEGE 00031</name>
    <dbReference type="NCBI Taxonomy" id="1828736"/>
    <lineage>
        <taxon>Bacteria</taxon>
        <taxon>Bacillati</taxon>
        <taxon>Cyanobacteriota</taxon>
        <taxon>Cyanophyceae</taxon>
        <taxon>Synechococcales</taxon>
        <taxon>Merismopediaceae</taxon>
        <taxon>Synechocystis</taxon>
    </lineage>
</organism>
<comment type="caution">
    <text evidence="1">The sequence shown here is derived from an EMBL/GenBank/DDBJ whole genome shotgun (WGS) entry which is preliminary data.</text>
</comment>
<accession>A0ABR9VQJ2</accession>
<name>A0ABR9VQJ2_9SYNC</name>
<protein>
    <submittedName>
        <fullName evidence="1">Uncharacterized protein</fullName>
    </submittedName>
</protein>
<evidence type="ECO:0000313" key="2">
    <source>
        <dbReference type="Proteomes" id="UP000658720"/>
    </source>
</evidence>